<accession>A0AAW4NZP1</accession>
<dbReference type="Proteomes" id="UP000696310">
    <property type="component" value="Unassembled WGS sequence"/>
</dbReference>
<sequence>MDKRTMRILALSDIHVDQAENLAWLMQLSRDDYREDVLLLAGDISHDSTRFADALSMLRQRFAQVFFVPGNHDLWLMRQENGDSLAKFHYLLALCQKLGVCTQPQTLNLSGKPVTILPLFSWYMRPEEGVESLYVPCAQEQHASHWCDNYLIRWPETLAITPARYFLQLNEPHLAACPTGEVITFSHFLPRRELMLSSLSDEVLTRVTNGSGFNFSRVAGTMLLDQQIRRARATRHIYGHQHRNRIRSLAGVTYLSCCLGYVAERNAQRIDLSQGAPLDVFSRSTCRQYIEESGQVNTQ</sequence>
<dbReference type="EMBL" id="JAESHX010000050">
    <property type="protein sequence ID" value="MBW5892583.1"/>
    <property type="molecule type" value="Genomic_DNA"/>
</dbReference>
<reference evidence="2" key="1">
    <citation type="journal article" date="2021" name="bioRxiv">
        <title>Identification of Pectobacterium species isolated from the soft rot of tetecho (Neobuxbaumia tetetzo), a columnar cactus, and associated metagenomics.</title>
        <authorList>
            <person name="Vargas-Peralta D."/>
            <person name="Narvaez-Barragan D.A."/>
            <person name="de Sandozequi A."/>
            <person name="Romero-Gutierrez M.F."/>
            <person name="Segovia L."/>
            <person name="Martinez-Anaya C."/>
            <person name="Alcaraz L.D."/>
            <person name="de la Torre Almaraz R."/>
        </authorList>
    </citation>
    <scope>NUCLEOTIDE SEQUENCE</scope>
    <source>
        <strain evidence="2">A3</strain>
    </source>
</reference>
<feature type="domain" description="Calcineurin-like phosphoesterase" evidence="1">
    <location>
        <begin position="6"/>
        <end position="83"/>
    </location>
</feature>
<dbReference type="AlphaFoldDB" id="A0AAW4NZP1"/>
<dbReference type="InterPro" id="IPR052963">
    <property type="entry name" value="Pantetheine_PDE"/>
</dbReference>
<dbReference type="PANTHER" id="PTHR36492:SF2">
    <property type="entry name" value="[ACYL-CARRIER-PROTEIN] PHOSPHODIESTERASE PPTH"/>
    <property type="match status" value="1"/>
</dbReference>
<dbReference type="GO" id="GO:0016787">
    <property type="term" value="F:hydrolase activity"/>
    <property type="evidence" value="ECO:0007669"/>
    <property type="project" value="InterPro"/>
</dbReference>
<dbReference type="RefSeq" id="WP_125460694.1">
    <property type="nucleotide sequence ID" value="NZ_CABHLY010000019.1"/>
</dbReference>
<organism evidence="2 3">
    <name type="scientific">Pectobacterium polaris</name>
    <dbReference type="NCBI Taxonomy" id="2042057"/>
    <lineage>
        <taxon>Bacteria</taxon>
        <taxon>Pseudomonadati</taxon>
        <taxon>Pseudomonadota</taxon>
        <taxon>Gammaproteobacteria</taxon>
        <taxon>Enterobacterales</taxon>
        <taxon>Pectobacteriaceae</taxon>
        <taxon>Pectobacterium</taxon>
    </lineage>
</organism>
<evidence type="ECO:0000313" key="3">
    <source>
        <dbReference type="Proteomes" id="UP000696310"/>
    </source>
</evidence>
<dbReference type="Gene3D" id="3.60.21.10">
    <property type="match status" value="1"/>
</dbReference>
<reference evidence="2" key="2">
    <citation type="submission" date="2021-01" db="EMBL/GenBank/DDBJ databases">
        <authorList>
            <person name="Vargas Peralta D."/>
        </authorList>
    </citation>
    <scope>NUCLEOTIDE SEQUENCE</scope>
    <source>
        <strain evidence="2">A3</strain>
    </source>
</reference>
<dbReference type="InterPro" id="IPR004843">
    <property type="entry name" value="Calcineurin-like_PHP"/>
</dbReference>
<dbReference type="SUPFAM" id="SSF56300">
    <property type="entry name" value="Metallo-dependent phosphatases"/>
    <property type="match status" value="1"/>
</dbReference>
<gene>
    <name evidence="2" type="ORF">IM880_10215</name>
</gene>
<evidence type="ECO:0000313" key="2">
    <source>
        <dbReference type="EMBL" id="MBW5892583.1"/>
    </source>
</evidence>
<dbReference type="CDD" id="cd00838">
    <property type="entry name" value="MPP_superfamily"/>
    <property type="match status" value="1"/>
</dbReference>
<evidence type="ECO:0000259" key="1">
    <source>
        <dbReference type="Pfam" id="PF00149"/>
    </source>
</evidence>
<dbReference type="PANTHER" id="PTHR36492">
    <property type="match status" value="1"/>
</dbReference>
<proteinExistence type="predicted"/>
<comment type="caution">
    <text evidence="2">The sequence shown here is derived from an EMBL/GenBank/DDBJ whole genome shotgun (WGS) entry which is preliminary data.</text>
</comment>
<name>A0AAW4NZP1_9GAMM</name>
<dbReference type="Pfam" id="PF00149">
    <property type="entry name" value="Metallophos"/>
    <property type="match status" value="1"/>
</dbReference>
<dbReference type="GeneID" id="61411211"/>
<protein>
    <submittedName>
        <fullName evidence="2">Metallophosphoesterase</fullName>
    </submittedName>
</protein>
<dbReference type="InterPro" id="IPR029052">
    <property type="entry name" value="Metallo-depent_PP-like"/>
</dbReference>